<dbReference type="RefSeq" id="WP_136724410.1">
    <property type="nucleotide sequence ID" value="NZ_SUMC01000012.1"/>
</dbReference>
<dbReference type="PANTHER" id="PTHR30346">
    <property type="entry name" value="TRANSCRIPTIONAL DUAL REGULATOR HCAR-RELATED"/>
    <property type="match status" value="1"/>
</dbReference>
<dbReference type="SUPFAM" id="SSF46785">
    <property type="entry name" value="Winged helix' DNA-binding domain"/>
    <property type="match status" value="1"/>
</dbReference>
<dbReference type="InterPro" id="IPR000847">
    <property type="entry name" value="LysR_HTH_N"/>
</dbReference>
<feature type="domain" description="HTH lysR-type" evidence="5">
    <location>
        <begin position="1"/>
        <end position="58"/>
    </location>
</feature>
<dbReference type="Gene3D" id="3.40.190.290">
    <property type="match status" value="1"/>
</dbReference>
<evidence type="ECO:0000313" key="6">
    <source>
        <dbReference type="EMBL" id="TKA10650.1"/>
    </source>
</evidence>
<keyword evidence="7" id="KW-1185">Reference proteome</keyword>
<sequence length="296" mass="30396">MELRQLEYFVAVSEEANFTRAAARLHVAQPGVSAQIRQLERELGQALFDRSGRTVRLTAAGTAVLPYARAALGAVDGARLAVDELTGLVRGRVAVGMVVSCGGVDLPDLLAGFHQDHPAVEITLSEDTSDHLTEALRTGRLDMAVIGLATAAPPGIATQVVIDEALAAAVSATDPLAAHTTLPLEALAGRPLISLPPGTGLRTALDDACAAAGFRPRIAFEAGDPAVVARLAARGLGVAILPASAAQGSPGQLHAIAVTHPRLRARIVLAWRDGGPVSPAARALISHARAVLGCHG</sequence>
<comment type="caution">
    <text evidence="6">The sequence shown here is derived from an EMBL/GenBank/DDBJ whole genome shotgun (WGS) entry which is preliminary data.</text>
</comment>
<dbReference type="GO" id="GO:0003677">
    <property type="term" value="F:DNA binding"/>
    <property type="evidence" value="ECO:0007669"/>
    <property type="project" value="UniProtKB-KW"/>
</dbReference>
<dbReference type="FunFam" id="1.10.10.10:FF:000001">
    <property type="entry name" value="LysR family transcriptional regulator"/>
    <property type="match status" value="1"/>
</dbReference>
<proteinExistence type="inferred from homology"/>
<name>A0A4U0SL80_9ACTN</name>
<dbReference type="InterPro" id="IPR036388">
    <property type="entry name" value="WH-like_DNA-bd_sf"/>
</dbReference>
<dbReference type="Pfam" id="PF00126">
    <property type="entry name" value="HTH_1"/>
    <property type="match status" value="1"/>
</dbReference>
<dbReference type="PRINTS" id="PR00039">
    <property type="entry name" value="HTHLYSR"/>
</dbReference>
<organism evidence="6 7">
    <name type="scientific">Actinacidiphila oryziradicis</name>
    <dbReference type="NCBI Taxonomy" id="2571141"/>
    <lineage>
        <taxon>Bacteria</taxon>
        <taxon>Bacillati</taxon>
        <taxon>Actinomycetota</taxon>
        <taxon>Actinomycetes</taxon>
        <taxon>Kitasatosporales</taxon>
        <taxon>Streptomycetaceae</taxon>
        <taxon>Actinacidiphila</taxon>
    </lineage>
</organism>
<dbReference type="GO" id="GO:0003700">
    <property type="term" value="F:DNA-binding transcription factor activity"/>
    <property type="evidence" value="ECO:0007669"/>
    <property type="project" value="InterPro"/>
</dbReference>
<dbReference type="CDD" id="cd08436">
    <property type="entry name" value="PBP2_LTTR_like_3"/>
    <property type="match status" value="1"/>
</dbReference>
<dbReference type="InterPro" id="IPR005119">
    <property type="entry name" value="LysR_subst-bd"/>
</dbReference>
<dbReference type="SUPFAM" id="SSF53850">
    <property type="entry name" value="Periplasmic binding protein-like II"/>
    <property type="match status" value="1"/>
</dbReference>
<accession>A0A4U0SL80</accession>
<dbReference type="EMBL" id="SUMC01000012">
    <property type="protein sequence ID" value="TKA10650.1"/>
    <property type="molecule type" value="Genomic_DNA"/>
</dbReference>
<evidence type="ECO:0000256" key="4">
    <source>
        <dbReference type="ARBA" id="ARBA00023163"/>
    </source>
</evidence>
<keyword evidence="2" id="KW-0805">Transcription regulation</keyword>
<evidence type="ECO:0000256" key="1">
    <source>
        <dbReference type="ARBA" id="ARBA00009437"/>
    </source>
</evidence>
<dbReference type="PANTHER" id="PTHR30346:SF29">
    <property type="entry name" value="LYSR SUBSTRATE-BINDING"/>
    <property type="match status" value="1"/>
</dbReference>
<reference evidence="6 7" key="1">
    <citation type="submission" date="2019-04" db="EMBL/GenBank/DDBJ databases">
        <title>Streptomyces oryziradicis sp. nov., a novel actinomycete isolated from rhizosphere soil of rice (Oryza sativa L.).</title>
        <authorList>
            <person name="Li C."/>
        </authorList>
    </citation>
    <scope>NUCLEOTIDE SEQUENCE [LARGE SCALE GENOMIC DNA]</scope>
    <source>
        <strain evidence="6 7">NEAU-C40</strain>
    </source>
</reference>
<dbReference type="PROSITE" id="PS50931">
    <property type="entry name" value="HTH_LYSR"/>
    <property type="match status" value="1"/>
</dbReference>
<protein>
    <submittedName>
        <fullName evidence="6">LysR family transcriptional regulator</fullName>
    </submittedName>
</protein>
<gene>
    <name evidence="6" type="ORF">FCI23_15160</name>
</gene>
<comment type="similarity">
    <text evidence="1">Belongs to the LysR transcriptional regulatory family.</text>
</comment>
<evidence type="ECO:0000256" key="2">
    <source>
        <dbReference type="ARBA" id="ARBA00023015"/>
    </source>
</evidence>
<evidence type="ECO:0000313" key="7">
    <source>
        <dbReference type="Proteomes" id="UP000305778"/>
    </source>
</evidence>
<keyword evidence="3" id="KW-0238">DNA-binding</keyword>
<dbReference type="AlphaFoldDB" id="A0A4U0SL80"/>
<dbReference type="Gene3D" id="1.10.10.10">
    <property type="entry name" value="Winged helix-like DNA-binding domain superfamily/Winged helix DNA-binding domain"/>
    <property type="match status" value="1"/>
</dbReference>
<dbReference type="Pfam" id="PF03466">
    <property type="entry name" value="LysR_substrate"/>
    <property type="match status" value="1"/>
</dbReference>
<dbReference type="GO" id="GO:0032993">
    <property type="term" value="C:protein-DNA complex"/>
    <property type="evidence" value="ECO:0007669"/>
    <property type="project" value="TreeGrafter"/>
</dbReference>
<keyword evidence="4" id="KW-0804">Transcription</keyword>
<dbReference type="Proteomes" id="UP000305778">
    <property type="component" value="Unassembled WGS sequence"/>
</dbReference>
<dbReference type="InterPro" id="IPR036390">
    <property type="entry name" value="WH_DNA-bd_sf"/>
</dbReference>
<evidence type="ECO:0000259" key="5">
    <source>
        <dbReference type="PROSITE" id="PS50931"/>
    </source>
</evidence>
<evidence type="ECO:0000256" key="3">
    <source>
        <dbReference type="ARBA" id="ARBA00023125"/>
    </source>
</evidence>
<dbReference type="OrthoDB" id="3181812at2"/>